<accession>A0A8J2YCH6</accession>
<keyword evidence="1" id="KW-0732">Signal</keyword>
<dbReference type="AlphaFoldDB" id="A0A8J2YCH6"/>
<feature type="chain" id="PRO_5035295493" description="DUF3887 domain-containing protein" evidence="1">
    <location>
        <begin position="21"/>
        <end position="130"/>
    </location>
</feature>
<protein>
    <recommendedName>
        <fullName evidence="4">DUF3887 domain-containing protein</fullName>
    </recommendedName>
</protein>
<comment type="caution">
    <text evidence="2">The sequence shown here is derived from an EMBL/GenBank/DDBJ whole genome shotgun (WGS) entry which is preliminary data.</text>
</comment>
<gene>
    <name evidence="2" type="ORF">GCM10011312_25850</name>
</gene>
<evidence type="ECO:0008006" key="4">
    <source>
        <dbReference type="Google" id="ProtNLM"/>
    </source>
</evidence>
<feature type="signal peptide" evidence="1">
    <location>
        <begin position="1"/>
        <end position="20"/>
    </location>
</feature>
<proteinExistence type="predicted"/>
<organism evidence="2 3">
    <name type="scientific">Planktosalinus lacus</name>
    <dbReference type="NCBI Taxonomy" id="1526573"/>
    <lineage>
        <taxon>Bacteria</taxon>
        <taxon>Pseudomonadati</taxon>
        <taxon>Bacteroidota</taxon>
        <taxon>Flavobacteriia</taxon>
        <taxon>Flavobacteriales</taxon>
        <taxon>Flavobacteriaceae</taxon>
        <taxon>Planktosalinus</taxon>
    </lineage>
</organism>
<keyword evidence="3" id="KW-1185">Reference proteome</keyword>
<evidence type="ECO:0000313" key="2">
    <source>
        <dbReference type="EMBL" id="GGE01214.1"/>
    </source>
</evidence>
<dbReference type="Proteomes" id="UP000652231">
    <property type="component" value="Unassembled WGS sequence"/>
</dbReference>
<name>A0A8J2YCH6_9FLAO</name>
<dbReference type="EMBL" id="BMGK01000013">
    <property type="protein sequence ID" value="GGE01214.1"/>
    <property type="molecule type" value="Genomic_DNA"/>
</dbReference>
<evidence type="ECO:0000256" key="1">
    <source>
        <dbReference type="SAM" id="SignalP"/>
    </source>
</evidence>
<dbReference type="RefSeq" id="WP_188443211.1">
    <property type="nucleotide sequence ID" value="NZ_BMGK01000013.1"/>
</dbReference>
<sequence>MKQVSPFLMLLFLVTSFTYSQTFKIDSANFDELIAQVYGERAQDLIYKDSKVLETYKSILNRLEIIKSSEEVKGDYQFLSTVPSYKPLNQVFSPKNFNPYNYKMDFFRKDETVYYVVDNTEYVILIKPLK</sequence>
<evidence type="ECO:0000313" key="3">
    <source>
        <dbReference type="Proteomes" id="UP000652231"/>
    </source>
</evidence>
<reference evidence="2" key="2">
    <citation type="submission" date="2020-09" db="EMBL/GenBank/DDBJ databases">
        <authorList>
            <person name="Sun Q."/>
            <person name="Zhou Y."/>
        </authorList>
    </citation>
    <scope>NUCLEOTIDE SEQUENCE</scope>
    <source>
        <strain evidence="2">CGMCC 1.12924</strain>
    </source>
</reference>
<reference evidence="2" key="1">
    <citation type="journal article" date="2014" name="Int. J. Syst. Evol. Microbiol.">
        <title>Complete genome sequence of Corynebacterium casei LMG S-19264T (=DSM 44701T), isolated from a smear-ripened cheese.</title>
        <authorList>
            <consortium name="US DOE Joint Genome Institute (JGI-PGF)"/>
            <person name="Walter F."/>
            <person name="Albersmeier A."/>
            <person name="Kalinowski J."/>
            <person name="Ruckert C."/>
        </authorList>
    </citation>
    <scope>NUCLEOTIDE SEQUENCE</scope>
    <source>
        <strain evidence="2">CGMCC 1.12924</strain>
    </source>
</reference>